<dbReference type="EMBL" id="QGGL01000027">
    <property type="protein sequence ID" value="PWK05112.1"/>
    <property type="molecule type" value="Genomic_DNA"/>
</dbReference>
<feature type="domain" description="PRC-barrel" evidence="1">
    <location>
        <begin position="1"/>
        <end position="49"/>
    </location>
</feature>
<dbReference type="Proteomes" id="UP000245634">
    <property type="component" value="Unassembled WGS sequence"/>
</dbReference>
<comment type="caution">
    <text evidence="2">The sequence shown here is derived from an EMBL/GenBank/DDBJ whole genome shotgun (WGS) entry which is preliminary data.</text>
</comment>
<sequence>MRMRKARDLVGLPVVDLEQGEHVGEVRDVLFTPEGTFHSFLLERGGLLSTARILSRSSLHAVGEDAITTPDRASIEEYRDEVGLIRSLIEGDIHFIGKDVLTQSGTLLGSVEDVYMDEEMHTIVGYEISEGFLMDLRQGRKVLPAHPEIMMGTHTLIVPDDTELTEAL</sequence>
<name>A0A316D2J7_9BACL</name>
<evidence type="ECO:0000313" key="3">
    <source>
        <dbReference type="Proteomes" id="UP000245634"/>
    </source>
</evidence>
<accession>A0A316D2J7</accession>
<protein>
    <submittedName>
        <fullName evidence="2">Uncharacterized protein YrrD</fullName>
    </submittedName>
</protein>
<evidence type="ECO:0000259" key="1">
    <source>
        <dbReference type="Pfam" id="PF05239"/>
    </source>
</evidence>
<dbReference type="OrthoDB" id="1707618at2"/>
<dbReference type="AlphaFoldDB" id="A0A316D2J7"/>
<feature type="domain" description="PRC-barrel" evidence="1">
    <location>
        <begin position="95"/>
        <end position="163"/>
    </location>
</feature>
<dbReference type="Gene3D" id="2.30.30.240">
    <property type="entry name" value="PRC-barrel domain"/>
    <property type="match status" value="2"/>
</dbReference>
<organism evidence="2 3">
    <name type="scientific">Tumebacillus permanentifrigoris</name>
    <dbReference type="NCBI Taxonomy" id="378543"/>
    <lineage>
        <taxon>Bacteria</taxon>
        <taxon>Bacillati</taxon>
        <taxon>Bacillota</taxon>
        <taxon>Bacilli</taxon>
        <taxon>Bacillales</taxon>
        <taxon>Alicyclobacillaceae</taxon>
        <taxon>Tumebacillus</taxon>
    </lineage>
</organism>
<dbReference type="SUPFAM" id="SSF50346">
    <property type="entry name" value="PRC-barrel domain"/>
    <property type="match status" value="2"/>
</dbReference>
<keyword evidence="3" id="KW-1185">Reference proteome</keyword>
<dbReference type="InterPro" id="IPR027275">
    <property type="entry name" value="PRC-brl_dom"/>
</dbReference>
<evidence type="ECO:0000313" key="2">
    <source>
        <dbReference type="EMBL" id="PWK05112.1"/>
    </source>
</evidence>
<gene>
    <name evidence="2" type="ORF">C7459_12744</name>
</gene>
<proteinExistence type="predicted"/>
<dbReference type="Pfam" id="PF05239">
    <property type="entry name" value="PRC"/>
    <property type="match status" value="2"/>
</dbReference>
<reference evidence="2 3" key="1">
    <citation type="submission" date="2018-05" db="EMBL/GenBank/DDBJ databases">
        <title>Genomic Encyclopedia of Type Strains, Phase IV (KMG-IV): sequencing the most valuable type-strain genomes for metagenomic binning, comparative biology and taxonomic classification.</title>
        <authorList>
            <person name="Goeker M."/>
        </authorList>
    </citation>
    <scope>NUCLEOTIDE SEQUENCE [LARGE SCALE GENOMIC DNA]</scope>
    <source>
        <strain evidence="2 3">DSM 18773</strain>
    </source>
</reference>
<dbReference type="InterPro" id="IPR011033">
    <property type="entry name" value="PRC_barrel-like_sf"/>
</dbReference>